<name>A0A316G1N3_9GAMM</name>
<dbReference type="RefSeq" id="WP_109761419.1">
    <property type="nucleotide sequence ID" value="NZ_QGGU01000001.1"/>
</dbReference>
<gene>
    <name evidence="1" type="ORF">C8D97_101143</name>
</gene>
<dbReference type="Proteomes" id="UP000245790">
    <property type="component" value="Unassembled WGS sequence"/>
</dbReference>
<dbReference type="AlphaFoldDB" id="A0A316G1N3"/>
<keyword evidence="1" id="KW-0449">Lipoprotein</keyword>
<keyword evidence="2" id="KW-1185">Reference proteome</keyword>
<dbReference type="Pfam" id="PF03923">
    <property type="entry name" value="Lipoprotein_16"/>
    <property type="match status" value="1"/>
</dbReference>
<proteinExistence type="predicted"/>
<reference evidence="1 2" key="1">
    <citation type="submission" date="2018-05" db="EMBL/GenBank/DDBJ databases">
        <title>Genomic Encyclopedia of Type Strains, Phase IV (KMG-IV): sequencing the most valuable type-strain genomes for metagenomic binning, comparative biology and taxonomic classification.</title>
        <authorList>
            <person name="Goeker M."/>
        </authorList>
    </citation>
    <scope>NUCLEOTIDE SEQUENCE [LARGE SCALE GENOMIC DNA]</scope>
    <source>
        <strain evidence="1 2">DSM 25350</strain>
    </source>
</reference>
<organism evidence="1 2">
    <name type="scientific">Pleionea mediterranea</name>
    <dbReference type="NCBI Taxonomy" id="523701"/>
    <lineage>
        <taxon>Bacteria</taxon>
        <taxon>Pseudomonadati</taxon>
        <taxon>Pseudomonadota</taxon>
        <taxon>Gammaproteobacteria</taxon>
        <taxon>Oceanospirillales</taxon>
        <taxon>Pleioneaceae</taxon>
        <taxon>Pleionea</taxon>
    </lineage>
</organism>
<accession>A0A316G1N3</accession>
<protein>
    <submittedName>
        <fullName evidence="1">Putative lipoprotein YajG</fullName>
    </submittedName>
</protein>
<comment type="caution">
    <text evidence="1">The sequence shown here is derived from an EMBL/GenBank/DDBJ whole genome shotgun (WGS) entry which is preliminary data.</text>
</comment>
<evidence type="ECO:0000313" key="1">
    <source>
        <dbReference type="EMBL" id="PWK54295.1"/>
    </source>
</evidence>
<evidence type="ECO:0000313" key="2">
    <source>
        <dbReference type="Proteomes" id="UP000245790"/>
    </source>
</evidence>
<dbReference type="InterPro" id="IPR005619">
    <property type="entry name" value="Uncharacterised_YajG"/>
</dbReference>
<dbReference type="EMBL" id="QGGU01000001">
    <property type="protein sequence ID" value="PWK54295.1"/>
    <property type="molecule type" value="Genomic_DNA"/>
</dbReference>
<sequence>MTIQLPLGSFSKYMIIISGLLLTACASHPTQYTVDPEVVISGAEQTTGKTVNISVMPPETMLTSSDTENVKYLNADNDFSKAVKSSVIDALSKNGYKISSNKHFSDFAMTLDFHQLQVTLHKGTVKDEIKVNGKLTVELYQKPNTFKKSFSRSQSLVVALNANESEVTGLTNETVGKLLQAAFSDEQVLNFINTLQ</sequence>
<dbReference type="OrthoDB" id="9843023at2"/>